<dbReference type="Proteomes" id="UP001231189">
    <property type="component" value="Unassembled WGS sequence"/>
</dbReference>
<feature type="region of interest" description="Disordered" evidence="1">
    <location>
        <begin position="30"/>
        <end position="56"/>
    </location>
</feature>
<name>A0AAD8WZ92_LOLMU</name>
<dbReference type="AlphaFoldDB" id="A0AAD8WZ92"/>
<dbReference type="Gene3D" id="1.25.40.10">
    <property type="entry name" value="Tetratricopeptide repeat domain"/>
    <property type="match status" value="1"/>
</dbReference>
<keyword evidence="3" id="KW-1185">Reference proteome</keyword>
<dbReference type="InterPro" id="IPR011990">
    <property type="entry name" value="TPR-like_helical_dom_sf"/>
</dbReference>
<dbReference type="EMBL" id="JAUUTY010000002">
    <property type="protein sequence ID" value="KAK1686552.1"/>
    <property type="molecule type" value="Genomic_DNA"/>
</dbReference>
<feature type="compositionally biased region" description="Basic residues" evidence="1">
    <location>
        <begin position="39"/>
        <end position="50"/>
    </location>
</feature>
<accession>A0AAD8WZ92</accession>
<evidence type="ECO:0000256" key="1">
    <source>
        <dbReference type="SAM" id="MobiDB-lite"/>
    </source>
</evidence>
<proteinExistence type="predicted"/>
<evidence type="ECO:0000313" key="2">
    <source>
        <dbReference type="EMBL" id="KAK1686552.1"/>
    </source>
</evidence>
<reference evidence="2" key="1">
    <citation type="submission" date="2023-07" db="EMBL/GenBank/DDBJ databases">
        <title>A chromosome-level genome assembly of Lolium multiflorum.</title>
        <authorList>
            <person name="Chen Y."/>
            <person name="Copetti D."/>
            <person name="Kolliker R."/>
            <person name="Studer B."/>
        </authorList>
    </citation>
    <scope>NUCLEOTIDE SEQUENCE</scope>
    <source>
        <strain evidence="2">02402/16</strain>
        <tissue evidence="2">Leaf</tissue>
    </source>
</reference>
<evidence type="ECO:0008006" key="4">
    <source>
        <dbReference type="Google" id="ProtNLM"/>
    </source>
</evidence>
<evidence type="ECO:0000313" key="3">
    <source>
        <dbReference type="Proteomes" id="UP001231189"/>
    </source>
</evidence>
<sequence length="192" mass="20762">MARHGSSGTQRATPQCHCAAAAAAKTSSSLDVSTIPPIPHRRPRCRHVPLHQRSAAASDPRLASSLHAALLKPGLLAPDQFLTNHLLIAYFKAFRRHGLRLLDEMPRRNADTIPARGVPAQRLCAVVVCLGFQSNVLLMNAFLTATVWHGRLADAVRLFERACLAVADIVSWNTLLLPGSRATGARKCGVSR</sequence>
<comment type="caution">
    <text evidence="2">The sequence shown here is derived from an EMBL/GenBank/DDBJ whole genome shotgun (WGS) entry which is preliminary data.</text>
</comment>
<protein>
    <recommendedName>
        <fullName evidence="4">Pentatricopeptide repeat-containing protein</fullName>
    </recommendedName>
</protein>
<gene>
    <name evidence="2" type="ORF">QYE76_047400</name>
</gene>
<organism evidence="2 3">
    <name type="scientific">Lolium multiflorum</name>
    <name type="common">Italian ryegrass</name>
    <name type="synonym">Lolium perenne subsp. multiflorum</name>
    <dbReference type="NCBI Taxonomy" id="4521"/>
    <lineage>
        <taxon>Eukaryota</taxon>
        <taxon>Viridiplantae</taxon>
        <taxon>Streptophyta</taxon>
        <taxon>Embryophyta</taxon>
        <taxon>Tracheophyta</taxon>
        <taxon>Spermatophyta</taxon>
        <taxon>Magnoliopsida</taxon>
        <taxon>Liliopsida</taxon>
        <taxon>Poales</taxon>
        <taxon>Poaceae</taxon>
        <taxon>BOP clade</taxon>
        <taxon>Pooideae</taxon>
        <taxon>Poodae</taxon>
        <taxon>Poeae</taxon>
        <taxon>Poeae Chloroplast Group 2 (Poeae type)</taxon>
        <taxon>Loliodinae</taxon>
        <taxon>Loliinae</taxon>
        <taxon>Lolium</taxon>
    </lineage>
</organism>